<feature type="region of interest" description="Disordered" evidence="1">
    <location>
        <begin position="1"/>
        <end position="62"/>
    </location>
</feature>
<sequence>MERAAKLQERTAGSGKQHAKKISKREQRAQAKTQKAFRSAVKFTKHGNHSSTQAASSRERYSDTEVGVRKQIPLELFLFLSSRIPEVAFHRLRGTAHLPQLIRAADHACAWASKKESRWIKATMLHGLCNLTDNGEVGPEILRRYLIELTLSYCQGDMDVFARDVEMVRNLRQKVQTLDQLFPELTSSSSPGHGNPQQHDGGAASWTPSPLATQHAATWSIPPAPGILPSNSDPAQSSPLAARCAETLPIRSIPPAPQPQSQPNSWPIEIPNASVSAAPWTVGRISSGVSEDYQRQMTPAASIPAFIPPPHGNTPRASFHPAVNNPAAQDSSTPPHLAPIQPLNGVQQSAATPS</sequence>
<feature type="compositionally biased region" description="Polar residues" evidence="1">
    <location>
        <begin position="184"/>
        <end position="198"/>
    </location>
</feature>
<feature type="compositionally biased region" description="Polar residues" evidence="1">
    <location>
        <begin position="229"/>
        <end position="239"/>
    </location>
</feature>
<evidence type="ECO:0000256" key="1">
    <source>
        <dbReference type="SAM" id="MobiDB-lite"/>
    </source>
</evidence>
<dbReference type="Proteomes" id="UP000011715">
    <property type="component" value="Unassembled WGS sequence"/>
</dbReference>
<keyword evidence="3" id="KW-1185">Reference proteome</keyword>
<protein>
    <submittedName>
        <fullName evidence="2">Uncharacterized protein</fullName>
    </submittedName>
</protein>
<feature type="region of interest" description="Disordered" evidence="1">
    <location>
        <begin position="184"/>
        <end position="241"/>
    </location>
</feature>
<name>A0A0C4EDG1_MAGP6</name>
<reference evidence="2" key="2">
    <citation type="journal article" date="2015" name="G3 (Bethesda)">
        <title>Genome sequences of three phytopathogenic species of the Magnaporthaceae family of fungi.</title>
        <authorList>
            <person name="Okagaki L.H."/>
            <person name="Nunes C.C."/>
            <person name="Sailsbery J."/>
            <person name="Clay B."/>
            <person name="Brown D."/>
            <person name="John T."/>
            <person name="Oh Y."/>
            <person name="Young N."/>
            <person name="Fitzgerald M."/>
            <person name="Haas B.J."/>
            <person name="Zeng Q."/>
            <person name="Young S."/>
            <person name="Adiconis X."/>
            <person name="Fan L."/>
            <person name="Levin J.Z."/>
            <person name="Mitchell T.K."/>
            <person name="Okubara P.A."/>
            <person name="Farman M.L."/>
            <person name="Kohn L.M."/>
            <person name="Birren B."/>
            <person name="Ma L.-J."/>
            <person name="Dean R.A."/>
        </authorList>
    </citation>
    <scope>NUCLEOTIDE SEQUENCE</scope>
    <source>
        <strain evidence="2">ATCC 64411</strain>
    </source>
</reference>
<dbReference type="AlphaFoldDB" id="A0A0C4EDG1"/>
<evidence type="ECO:0000313" key="2">
    <source>
        <dbReference type="EnsemblFungi" id="MAPG_10760T0"/>
    </source>
</evidence>
<organism evidence="2 3">
    <name type="scientific">Magnaporthiopsis poae (strain ATCC 64411 / 73-15)</name>
    <name type="common">Kentucky bluegrass fungus</name>
    <name type="synonym">Magnaporthe poae</name>
    <dbReference type="NCBI Taxonomy" id="644358"/>
    <lineage>
        <taxon>Eukaryota</taxon>
        <taxon>Fungi</taxon>
        <taxon>Dikarya</taxon>
        <taxon>Ascomycota</taxon>
        <taxon>Pezizomycotina</taxon>
        <taxon>Sordariomycetes</taxon>
        <taxon>Sordariomycetidae</taxon>
        <taxon>Magnaporthales</taxon>
        <taxon>Magnaporthaceae</taxon>
        <taxon>Magnaporthiopsis</taxon>
    </lineage>
</organism>
<accession>A0A0C4EDG1</accession>
<feature type="compositionally biased region" description="Polar residues" evidence="1">
    <location>
        <begin position="206"/>
        <end position="217"/>
    </location>
</feature>
<dbReference type="EMBL" id="ADBL01002660">
    <property type="status" value="NOT_ANNOTATED_CDS"/>
    <property type="molecule type" value="Genomic_DNA"/>
</dbReference>
<reference evidence="2" key="3">
    <citation type="submission" date="2015-06" db="UniProtKB">
        <authorList>
            <consortium name="EnsemblFungi"/>
        </authorList>
    </citation>
    <scope>IDENTIFICATION</scope>
    <source>
        <strain evidence="2">ATCC 64411</strain>
    </source>
</reference>
<reference evidence="3" key="1">
    <citation type="submission" date="2010-05" db="EMBL/GenBank/DDBJ databases">
        <title>The genome sequence of Magnaporthe poae strain ATCC 64411.</title>
        <authorList>
            <person name="Ma L.-J."/>
            <person name="Dead R."/>
            <person name="Young S."/>
            <person name="Zeng Q."/>
            <person name="Koehrsen M."/>
            <person name="Alvarado L."/>
            <person name="Berlin A."/>
            <person name="Chapman S.B."/>
            <person name="Chen Z."/>
            <person name="Freedman E."/>
            <person name="Gellesch M."/>
            <person name="Goldberg J."/>
            <person name="Griggs A."/>
            <person name="Gujja S."/>
            <person name="Heilman E.R."/>
            <person name="Heiman D."/>
            <person name="Hepburn T."/>
            <person name="Howarth C."/>
            <person name="Jen D."/>
            <person name="Larson L."/>
            <person name="Mehta T."/>
            <person name="Neiman D."/>
            <person name="Pearson M."/>
            <person name="Roberts A."/>
            <person name="Saif S."/>
            <person name="Shea T."/>
            <person name="Shenoy N."/>
            <person name="Sisk P."/>
            <person name="Stolte C."/>
            <person name="Sykes S."/>
            <person name="Walk T."/>
            <person name="White J."/>
            <person name="Yandava C."/>
            <person name="Haas B."/>
            <person name="Nusbaum C."/>
            <person name="Birren B."/>
        </authorList>
    </citation>
    <scope>NUCLEOTIDE SEQUENCE [LARGE SCALE GENOMIC DNA]</scope>
    <source>
        <strain evidence="3">ATCC 64411 / 73-15</strain>
    </source>
</reference>
<evidence type="ECO:0000313" key="3">
    <source>
        <dbReference type="Proteomes" id="UP000011715"/>
    </source>
</evidence>
<proteinExistence type="predicted"/>
<feature type="compositionally biased region" description="Polar residues" evidence="1">
    <location>
        <begin position="344"/>
        <end position="354"/>
    </location>
</feature>
<feature type="region of interest" description="Disordered" evidence="1">
    <location>
        <begin position="307"/>
        <end position="354"/>
    </location>
</feature>
<dbReference type="EnsemblFungi" id="MAPG_10760T0">
    <property type="protein sequence ID" value="MAPG_10760T0"/>
    <property type="gene ID" value="MAPG_10760"/>
</dbReference>